<feature type="domain" description="N-acetyltransferase" evidence="3">
    <location>
        <begin position="11"/>
        <end position="172"/>
    </location>
</feature>
<dbReference type="OrthoDB" id="75169at2759"/>
<dbReference type="AlphaFoldDB" id="A0A9W7F668"/>
<dbReference type="Gene3D" id="3.40.630.30">
    <property type="match status" value="1"/>
</dbReference>
<keyword evidence="2" id="KW-0413">Isomerase</keyword>
<evidence type="ECO:0000256" key="1">
    <source>
        <dbReference type="ARBA" id="ARBA00008270"/>
    </source>
</evidence>
<dbReference type="PANTHER" id="PTHR13774">
    <property type="entry name" value="PHENAZINE BIOSYNTHESIS PROTEIN"/>
    <property type="match status" value="1"/>
</dbReference>
<reference evidence="4" key="1">
    <citation type="submission" date="2022-07" db="EMBL/GenBank/DDBJ databases">
        <title>Genome analysis of Parmales, a sister group of diatoms, reveals the evolutionary specialization of diatoms from phago-mixotrophs to photoautotrophs.</title>
        <authorList>
            <person name="Ban H."/>
            <person name="Sato S."/>
            <person name="Yoshikawa S."/>
            <person name="Kazumasa Y."/>
            <person name="Nakamura Y."/>
            <person name="Ichinomiya M."/>
            <person name="Saitoh K."/>
            <person name="Sato N."/>
            <person name="Blanc-Mathieu R."/>
            <person name="Endo H."/>
            <person name="Kuwata A."/>
            <person name="Ogata H."/>
        </authorList>
    </citation>
    <scope>NUCLEOTIDE SEQUENCE</scope>
</reference>
<comment type="similarity">
    <text evidence="1">Belongs to the PhzF family.</text>
</comment>
<evidence type="ECO:0000313" key="4">
    <source>
        <dbReference type="EMBL" id="GMI04900.1"/>
    </source>
</evidence>
<dbReference type="GO" id="GO:0016853">
    <property type="term" value="F:isomerase activity"/>
    <property type="evidence" value="ECO:0007669"/>
    <property type="project" value="UniProtKB-KW"/>
</dbReference>
<dbReference type="Gene3D" id="3.10.310.10">
    <property type="entry name" value="Diaminopimelate Epimerase, Chain A, domain 1"/>
    <property type="match status" value="2"/>
</dbReference>
<dbReference type="PANTHER" id="PTHR13774:SF17">
    <property type="entry name" value="PHENAZINE BIOSYNTHESIS-LIKE DOMAIN-CONTAINING PROTEIN"/>
    <property type="match status" value="1"/>
</dbReference>
<dbReference type="PROSITE" id="PS51186">
    <property type="entry name" value="GNAT"/>
    <property type="match status" value="1"/>
</dbReference>
<dbReference type="Pfam" id="PF00583">
    <property type="entry name" value="Acetyltransf_1"/>
    <property type="match status" value="1"/>
</dbReference>
<dbReference type="GO" id="GO:0016747">
    <property type="term" value="F:acyltransferase activity, transferring groups other than amino-acyl groups"/>
    <property type="evidence" value="ECO:0007669"/>
    <property type="project" value="InterPro"/>
</dbReference>
<organism evidence="4 5">
    <name type="scientific">Triparma retinervis</name>
    <dbReference type="NCBI Taxonomy" id="2557542"/>
    <lineage>
        <taxon>Eukaryota</taxon>
        <taxon>Sar</taxon>
        <taxon>Stramenopiles</taxon>
        <taxon>Ochrophyta</taxon>
        <taxon>Bolidophyceae</taxon>
        <taxon>Parmales</taxon>
        <taxon>Triparmaceae</taxon>
        <taxon>Triparma</taxon>
    </lineage>
</organism>
<dbReference type="InterPro" id="IPR000182">
    <property type="entry name" value="GNAT_dom"/>
</dbReference>
<evidence type="ECO:0000259" key="3">
    <source>
        <dbReference type="PROSITE" id="PS51186"/>
    </source>
</evidence>
<dbReference type="InterPro" id="IPR016181">
    <property type="entry name" value="Acyl_CoA_acyltransferase"/>
</dbReference>
<name>A0A9W7F668_9STRA</name>
<dbReference type="CDD" id="cd04301">
    <property type="entry name" value="NAT_SF"/>
    <property type="match status" value="1"/>
</dbReference>
<keyword evidence="5" id="KW-1185">Reference proteome</keyword>
<evidence type="ECO:0000313" key="5">
    <source>
        <dbReference type="Proteomes" id="UP001165082"/>
    </source>
</evidence>
<protein>
    <recommendedName>
        <fullName evidence="3">N-acetyltransferase domain-containing protein</fullName>
    </recommendedName>
</protein>
<comment type="caution">
    <text evidence="4">The sequence shown here is derived from an EMBL/GenBank/DDBJ whole genome shotgun (WGS) entry which is preliminary data.</text>
</comment>
<sequence>MFFPTLSDELIDFGLLPLSLVASAASLEEAGYPADEKASLGSLEYRQKEAPDYFMGAKVGAELAGFICGTRCEEFVEETMSTHSPSGPILAIHSVCVAEEYRRKKVATSMLRQYVNDVAFSPTSSTITTIALIAKQHLLSFYVSCGFTVIGLSEIVHGKDPWFHLTLSLTDYRKSKFYVVDAFTSTPGCGNPAAVVLAPPNATDEAMQTIAKEFNLSETVFITRAPAGAPGYSLAYFTPTTEINLCGHATLAAASVLFAHPSVDSPTLDFDVLRSGLGISAESIISINYVGPSGQASPEDILVEVTPSSFSSLGPVDLQALKATAAYHHGLIVCCEGDASGASGAQFSSRFFAPKIGIDEDPVCGRAHTILCPYFSKKLGLPALDGFQNSERGGVIKCKWEGGRVYMRGERVIVSSGQLEGISL</sequence>
<dbReference type="SUPFAM" id="SSF54506">
    <property type="entry name" value="Diaminopimelate epimerase-like"/>
    <property type="match status" value="1"/>
</dbReference>
<accession>A0A9W7F668</accession>
<dbReference type="Pfam" id="PF02567">
    <property type="entry name" value="PhzC-PhzF"/>
    <property type="match status" value="2"/>
</dbReference>
<evidence type="ECO:0000256" key="2">
    <source>
        <dbReference type="ARBA" id="ARBA00023235"/>
    </source>
</evidence>
<dbReference type="EMBL" id="BRXZ01000092">
    <property type="protein sequence ID" value="GMI04900.1"/>
    <property type="molecule type" value="Genomic_DNA"/>
</dbReference>
<dbReference type="Proteomes" id="UP001165082">
    <property type="component" value="Unassembled WGS sequence"/>
</dbReference>
<proteinExistence type="inferred from homology"/>
<dbReference type="SUPFAM" id="SSF55729">
    <property type="entry name" value="Acyl-CoA N-acyltransferases (Nat)"/>
    <property type="match status" value="1"/>
</dbReference>
<gene>
    <name evidence="4" type="ORF">TrRE_jg5085</name>
</gene>
<dbReference type="InterPro" id="IPR003719">
    <property type="entry name" value="Phenazine_PhzF-like"/>
</dbReference>
<dbReference type="GO" id="GO:0005737">
    <property type="term" value="C:cytoplasm"/>
    <property type="evidence" value="ECO:0007669"/>
    <property type="project" value="TreeGrafter"/>
</dbReference>
<dbReference type="NCBIfam" id="TIGR00654">
    <property type="entry name" value="PhzF_family"/>
    <property type="match status" value="1"/>
</dbReference>